<gene>
    <name evidence="1" type="ORF">ACFFN1_06955</name>
</gene>
<comment type="caution">
    <text evidence="1">The sequence shown here is derived from an EMBL/GenBank/DDBJ whole genome shotgun (WGS) entry which is preliminary data.</text>
</comment>
<proteinExistence type="predicted"/>
<protein>
    <recommendedName>
        <fullName evidence="3">Small CPxCG-related zinc finger protein</fullName>
    </recommendedName>
</protein>
<reference evidence="1 2" key="1">
    <citation type="submission" date="2024-09" db="EMBL/GenBank/DDBJ databases">
        <authorList>
            <person name="Sun Q."/>
            <person name="Mori K."/>
        </authorList>
    </citation>
    <scope>NUCLEOTIDE SEQUENCE [LARGE SCALE GENOMIC DNA]</scope>
    <source>
        <strain evidence="1 2">JCM 11683</strain>
    </source>
</reference>
<dbReference type="EMBL" id="JBHMAU010000046">
    <property type="protein sequence ID" value="MFB9776140.1"/>
    <property type="molecule type" value="Genomic_DNA"/>
</dbReference>
<dbReference type="Proteomes" id="UP001589707">
    <property type="component" value="Unassembled WGS sequence"/>
</dbReference>
<organism evidence="1 2">
    <name type="scientific">Brevibacterium otitidis</name>
    <dbReference type="NCBI Taxonomy" id="53364"/>
    <lineage>
        <taxon>Bacteria</taxon>
        <taxon>Bacillati</taxon>
        <taxon>Actinomycetota</taxon>
        <taxon>Actinomycetes</taxon>
        <taxon>Micrococcales</taxon>
        <taxon>Brevibacteriaceae</taxon>
        <taxon>Brevibacterium</taxon>
    </lineage>
</organism>
<dbReference type="RefSeq" id="WP_376839857.1">
    <property type="nucleotide sequence ID" value="NZ_JBHMAU010000046.1"/>
</dbReference>
<sequence>MSEAREIVTITDHPENGMSVIKVECSACGHTESAAARPDRAHSCESWMPDHIAQHRPDRALDIAVDWEPTACCSVCDDGIGDIEQEDEGLVCQGCGTSWNLDGTGGVTDECDAR</sequence>
<evidence type="ECO:0008006" key="3">
    <source>
        <dbReference type="Google" id="ProtNLM"/>
    </source>
</evidence>
<evidence type="ECO:0000313" key="1">
    <source>
        <dbReference type="EMBL" id="MFB9776140.1"/>
    </source>
</evidence>
<keyword evidence="2" id="KW-1185">Reference proteome</keyword>
<evidence type="ECO:0000313" key="2">
    <source>
        <dbReference type="Proteomes" id="UP001589707"/>
    </source>
</evidence>
<name>A0ABV5X122_9MICO</name>
<accession>A0ABV5X122</accession>